<evidence type="ECO:0000313" key="2">
    <source>
        <dbReference type="EMBL" id="OIS97376.1"/>
    </source>
</evidence>
<dbReference type="Gramene" id="OIS97376">
    <property type="protein sequence ID" value="OIS97376"/>
    <property type="gene ID" value="A4A49_12424"/>
</dbReference>
<sequence length="112" mass="12782">MVPNMLNAKRCRLEYHYQHPVESSSSSTPHHNKTEVQSLITPERMSGVSGNKNKERAQLFGNTNGDLVRINQDHKMHKVEMDRLVSGLAALESSIQVEAIHIFCKRSFTLFF</sequence>
<organism evidence="2 3">
    <name type="scientific">Nicotiana attenuata</name>
    <name type="common">Coyote tobacco</name>
    <dbReference type="NCBI Taxonomy" id="49451"/>
    <lineage>
        <taxon>Eukaryota</taxon>
        <taxon>Viridiplantae</taxon>
        <taxon>Streptophyta</taxon>
        <taxon>Embryophyta</taxon>
        <taxon>Tracheophyta</taxon>
        <taxon>Spermatophyta</taxon>
        <taxon>Magnoliopsida</taxon>
        <taxon>eudicotyledons</taxon>
        <taxon>Gunneridae</taxon>
        <taxon>Pentapetalae</taxon>
        <taxon>asterids</taxon>
        <taxon>lamiids</taxon>
        <taxon>Solanales</taxon>
        <taxon>Solanaceae</taxon>
        <taxon>Nicotianoideae</taxon>
        <taxon>Nicotianeae</taxon>
        <taxon>Nicotiana</taxon>
    </lineage>
</organism>
<name>A0A1J6IQF8_NICAT</name>
<dbReference type="AlphaFoldDB" id="A0A1J6IQF8"/>
<reference evidence="2" key="1">
    <citation type="submission" date="2016-11" db="EMBL/GenBank/DDBJ databases">
        <title>The genome of Nicotiana attenuata.</title>
        <authorList>
            <person name="Xu S."/>
            <person name="Brockmoeller T."/>
            <person name="Gaquerel E."/>
            <person name="Navarro A."/>
            <person name="Kuhl H."/>
            <person name="Gase K."/>
            <person name="Ling Z."/>
            <person name="Zhou W."/>
            <person name="Kreitzer C."/>
            <person name="Stanke M."/>
            <person name="Tang H."/>
            <person name="Lyons E."/>
            <person name="Pandey P."/>
            <person name="Pandey S.P."/>
            <person name="Timmermann B."/>
            <person name="Baldwin I.T."/>
        </authorList>
    </citation>
    <scope>NUCLEOTIDE SEQUENCE [LARGE SCALE GENOMIC DNA]</scope>
    <source>
        <strain evidence="2">UT</strain>
    </source>
</reference>
<feature type="compositionally biased region" description="Polar residues" evidence="1">
    <location>
        <begin position="21"/>
        <end position="40"/>
    </location>
</feature>
<dbReference type="Proteomes" id="UP000187609">
    <property type="component" value="Unassembled WGS sequence"/>
</dbReference>
<feature type="region of interest" description="Disordered" evidence="1">
    <location>
        <begin position="19"/>
        <end position="50"/>
    </location>
</feature>
<accession>A0A1J6IQF8</accession>
<protein>
    <submittedName>
        <fullName evidence="2">Uncharacterized protein</fullName>
    </submittedName>
</protein>
<keyword evidence="3" id="KW-1185">Reference proteome</keyword>
<dbReference type="EMBL" id="MJEQ01037193">
    <property type="protein sequence ID" value="OIS97376.1"/>
    <property type="molecule type" value="Genomic_DNA"/>
</dbReference>
<proteinExistence type="predicted"/>
<evidence type="ECO:0000256" key="1">
    <source>
        <dbReference type="SAM" id="MobiDB-lite"/>
    </source>
</evidence>
<comment type="caution">
    <text evidence="2">The sequence shown here is derived from an EMBL/GenBank/DDBJ whole genome shotgun (WGS) entry which is preliminary data.</text>
</comment>
<evidence type="ECO:0000313" key="3">
    <source>
        <dbReference type="Proteomes" id="UP000187609"/>
    </source>
</evidence>
<gene>
    <name evidence="2" type="ORF">A4A49_12424</name>
</gene>